<evidence type="ECO:0000256" key="2">
    <source>
        <dbReference type="ARBA" id="ARBA00022448"/>
    </source>
</evidence>
<keyword evidence="9" id="KW-0418">Kinase</keyword>
<comment type="subcellular location">
    <subcellularLocation>
        <location evidence="1 7">Cell membrane</location>
        <topology evidence="1 7">Multi-pass membrane protein</topology>
    </subcellularLocation>
</comment>
<dbReference type="EMBL" id="PGTB01000036">
    <property type="protein sequence ID" value="PJE36626.1"/>
    <property type="molecule type" value="Genomic_DNA"/>
</dbReference>
<sequence>MRLINRRPGRALTLFLAMVPFALLIGAYSVGSELRLAANPQDKLLPSLATIGETAQRLLTEPDRRSGRILFWHDTGMSLLRLAVGAAIAALTGLIAGLAIGLLPHVRATLTGFVAVLSMIPPLSILPILFIIFGLGETSKIVLIVIGITPFLIRDLSQRVLDIPREQIVKAETLGASTLTIAARVALPQILPRLIQSIRLSLGPAWLFLIAAEAIASDLGLGYRIFLVRRYLAMDVILTYVLWITLLAFVIDWLLKQLSRKAFPWMEAGL</sequence>
<dbReference type="GO" id="GO:0055085">
    <property type="term" value="P:transmembrane transport"/>
    <property type="evidence" value="ECO:0007669"/>
    <property type="project" value="InterPro"/>
</dbReference>
<evidence type="ECO:0000256" key="6">
    <source>
        <dbReference type="ARBA" id="ARBA00023136"/>
    </source>
</evidence>
<evidence type="ECO:0000256" key="7">
    <source>
        <dbReference type="RuleBase" id="RU363032"/>
    </source>
</evidence>
<dbReference type="RefSeq" id="WP_100162587.1">
    <property type="nucleotide sequence ID" value="NZ_PGTB01000036.1"/>
</dbReference>
<keyword evidence="3" id="KW-1003">Cell membrane</keyword>
<dbReference type="Gene3D" id="1.10.3720.10">
    <property type="entry name" value="MetI-like"/>
    <property type="match status" value="1"/>
</dbReference>
<dbReference type="AlphaFoldDB" id="A0A2M8J1G6"/>
<evidence type="ECO:0000256" key="5">
    <source>
        <dbReference type="ARBA" id="ARBA00022989"/>
    </source>
</evidence>
<keyword evidence="4 7" id="KW-0812">Transmembrane</keyword>
<dbReference type="InterPro" id="IPR000515">
    <property type="entry name" value="MetI-like"/>
</dbReference>
<feature type="transmembrane region" description="Helical" evidence="7">
    <location>
        <begin position="232"/>
        <end position="255"/>
    </location>
</feature>
<reference evidence="9 10" key="1">
    <citation type="journal article" date="2018" name="Int. J. Syst. Evol. Microbiol.">
        <title>Pseudooceanicola lipolyticus sp. nov., a marine alphaproteobacterium, reclassification of Oceanicola flagellatus as Pseudooceanicola flagellatus comb. nov. and emended description of the genus Pseudooceanicola.</title>
        <authorList>
            <person name="Huang M.-M."/>
            <person name="Guo L.-L."/>
            <person name="Wu Y.-H."/>
            <person name="Lai Q.-L."/>
            <person name="Shao Z.-Z."/>
            <person name="Wang C.-S."/>
            <person name="Wu M."/>
            <person name="Xu X.-W."/>
        </authorList>
    </citation>
    <scope>NUCLEOTIDE SEQUENCE [LARGE SCALE GENOMIC DNA]</scope>
    <source>
        <strain evidence="9 10">157</strain>
    </source>
</reference>
<evidence type="ECO:0000256" key="1">
    <source>
        <dbReference type="ARBA" id="ARBA00004651"/>
    </source>
</evidence>
<protein>
    <submittedName>
        <fullName evidence="9">Lipid kinase</fullName>
    </submittedName>
</protein>
<keyword evidence="2 7" id="KW-0813">Transport</keyword>
<evidence type="ECO:0000256" key="4">
    <source>
        <dbReference type="ARBA" id="ARBA00022692"/>
    </source>
</evidence>
<feature type="transmembrane region" description="Helical" evidence="7">
    <location>
        <begin position="79"/>
        <end position="103"/>
    </location>
</feature>
<dbReference type="GO" id="GO:0016301">
    <property type="term" value="F:kinase activity"/>
    <property type="evidence" value="ECO:0007669"/>
    <property type="project" value="UniProtKB-KW"/>
</dbReference>
<name>A0A2M8J1G6_9RHOB</name>
<feature type="transmembrane region" description="Helical" evidence="7">
    <location>
        <begin position="12"/>
        <end position="30"/>
    </location>
</feature>
<dbReference type="OrthoDB" id="258894at2"/>
<dbReference type="GO" id="GO:0005886">
    <property type="term" value="C:plasma membrane"/>
    <property type="evidence" value="ECO:0007669"/>
    <property type="project" value="UniProtKB-SubCell"/>
</dbReference>
<feature type="transmembrane region" description="Helical" evidence="7">
    <location>
        <begin position="110"/>
        <end position="135"/>
    </location>
</feature>
<organism evidence="9 10">
    <name type="scientific">Pseudooceanicola lipolyticus</name>
    <dbReference type="NCBI Taxonomy" id="2029104"/>
    <lineage>
        <taxon>Bacteria</taxon>
        <taxon>Pseudomonadati</taxon>
        <taxon>Pseudomonadota</taxon>
        <taxon>Alphaproteobacteria</taxon>
        <taxon>Rhodobacterales</taxon>
        <taxon>Paracoccaceae</taxon>
        <taxon>Pseudooceanicola</taxon>
    </lineage>
</organism>
<keyword evidence="6 7" id="KW-0472">Membrane</keyword>
<dbReference type="CDD" id="cd06261">
    <property type="entry name" value="TM_PBP2"/>
    <property type="match status" value="1"/>
</dbReference>
<evidence type="ECO:0000259" key="8">
    <source>
        <dbReference type="PROSITE" id="PS50928"/>
    </source>
</evidence>
<keyword evidence="5 7" id="KW-1133">Transmembrane helix</keyword>
<dbReference type="InterPro" id="IPR035906">
    <property type="entry name" value="MetI-like_sf"/>
</dbReference>
<evidence type="ECO:0000313" key="10">
    <source>
        <dbReference type="Proteomes" id="UP000231553"/>
    </source>
</evidence>
<dbReference type="PANTHER" id="PTHR30151">
    <property type="entry name" value="ALKANE SULFONATE ABC TRANSPORTER-RELATED, MEMBRANE SUBUNIT"/>
    <property type="match status" value="1"/>
</dbReference>
<keyword evidence="9" id="KW-0808">Transferase</keyword>
<comment type="caution">
    <text evidence="9">The sequence shown here is derived from an EMBL/GenBank/DDBJ whole genome shotgun (WGS) entry which is preliminary data.</text>
</comment>
<gene>
    <name evidence="9" type="ORF">CVM52_11225</name>
</gene>
<comment type="similarity">
    <text evidence="7">Belongs to the binding-protein-dependent transport system permease family.</text>
</comment>
<proteinExistence type="inferred from homology"/>
<dbReference type="PROSITE" id="PS50928">
    <property type="entry name" value="ABC_TM1"/>
    <property type="match status" value="1"/>
</dbReference>
<feature type="domain" description="ABC transmembrane type-1" evidence="8">
    <location>
        <begin position="75"/>
        <end position="255"/>
    </location>
</feature>
<accession>A0A2M8J1G6</accession>
<dbReference type="Pfam" id="PF00528">
    <property type="entry name" value="BPD_transp_1"/>
    <property type="match status" value="1"/>
</dbReference>
<keyword evidence="10" id="KW-1185">Reference proteome</keyword>
<evidence type="ECO:0000313" key="9">
    <source>
        <dbReference type="EMBL" id="PJE36626.1"/>
    </source>
</evidence>
<dbReference type="Proteomes" id="UP000231553">
    <property type="component" value="Unassembled WGS sequence"/>
</dbReference>
<evidence type="ECO:0000256" key="3">
    <source>
        <dbReference type="ARBA" id="ARBA00022475"/>
    </source>
</evidence>
<dbReference type="SUPFAM" id="SSF161098">
    <property type="entry name" value="MetI-like"/>
    <property type="match status" value="1"/>
</dbReference>
<dbReference type="PANTHER" id="PTHR30151:SF0">
    <property type="entry name" value="ABC TRANSPORTER PERMEASE PROTEIN MJ0413-RELATED"/>
    <property type="match status" value="1"/>
</dbReference>
<feature type="transmembrane region" description="Helical" evidence="7">
    <location>
        <begin position="205"/>
        <end position="226"/>
    </location>
</feature>